<dbReference type="SUPFAM" id="SSF111283">
    <property type="entry name" value="Putative modulator of DNA gyrase, PmbA/TldD"/>
    <property type="match status" value="1"/>
</dbReference>
<dbReference type="AlphaFoldDB" id="A0A4Q7YVE7"/>
<name>A0A4Q7YVE7_9BACT</name>
<evidence type="ECO:0000259" key="3">
    <source>
        <dbReference type="Pfam" id="PF19289"/>
    </source>
</evidence>
<evidence type="ECO:0000259" key="4">
    <source>
        <dbReference type="Pfam" id="PF19290"/>
    </source>
</evidence>
<evidence type="ECO:0000313" key="6">
    <source>
        <dbReference type="Proteomes" id="UP000292958"/>
    </source>
</evidence>
<dbReference type="InterPro" id="IPR002510">
    <property type="entry name" value="Metalloprtase-TldD/E_N"/>
</dbReference>
<proteinExistence type="inferred from homology"/>
<dbReference type="GO" id="GO:0008237">
    <property type="term" value="F:metallopeptidase activity"/>
    <property type="evidence" value="ECO:0007669"/>
    <property type="project" value="InterPro"/>
</dbReference>
<dbReference type="RefSeq" id="WP_130418964.1">
    <property type="nucleotide sequence ID" value="NZ_SHKW01000001.1"/>
</dbReference>
<evidence type="ECO:0000313" key="5">
    <source>
        <dbReference type="EMBL" id="RZU40969.1"/>
    </source>
</evidence>
<dbReference type="Pfam" id="PF19290">
    <property type="entry name" value="PmbA_TldD_2nd"/>
    <property type="match status" value="1"/>
</dbReference>
<dbReference type="Pfam" id="PF19289">
    <property type="entry name" value="PmbA_TldD_3rd"/>
    <property type="match status" value="1"/>
</dbReference>
<dbReference type="PANTHER" id="PTHR43421">
    <property type="entry name" value="METALLOPROTEASE PMBA"/>
    <property type="match status" value="1"/>
</dbReference>
<feature type="domain" description="Metalloprotease TldD/E N-terminal" evidence="2">
    <location>
        <begin position="28"/>
        <end position="92"/>
    </location>
</feature>
<dbReference type="Gene3D" id="3.30.2290.10">
    <property type="entry name" value="PmbA/TldD superfamily"/>
    <property type="match status" value="1"/>
</dbReference>
<accession>A0A4Q7YVE7</accession>
<gene>
    <name evidence="5" type="ORF">BDD14_2460</name>
</gene>
<evidence type="ECO:0000256" key="1">
    <source>
        <dbReference type="ARBA" id="ARBA00005836"/>
    </source>
</evidence>
<protein>
    <submittedName>
        <fullName evidence="5">PmbA protein</fullName>
    </submittedName>
</protein>
<dbReference type="InterPro" id="IPR045570">
    <property type="entry name" value="Metalloprtase-TldD/E_cen_dom"/>
</dbReference>
<keyword evidence="6" id="KW-1185">Reference proteome</keyword>
<feature type="domain" description="Metalloprotease TldD/E central" evidence="4">
    <location>
        <begin position="123"/>
        <end position="229"/>
    </location>
</feature>
<dbReference type="OrthoDB" id="9803213at2"/>
<dbReference type="EMBL" id="SHKW01000001">
    <property type="protein sequence ID" value="RZU40969.1"/>
    <property type="molecule type" value="Genomic_DNA"/>
</dbReference>
<organism evidence="5 6">
    <name type="scientific">Edaphobacter modestus</name>
    <dbReference type="NCBI Taxonomy" id="388466"/>
    <lineage>
        <taxon>Bacteria</taxon>
        <taxon>Pseudomonadati</taxon>
        <taxon>Acidobacteriota</taxon>
        <taxon>Terriglobia</taxon>
        <taxon>Terriglobales</taxon>
        <taxon>Acidobacteriaceae</taxon>
        <taxon>Edaphobacter</taxon>
    </lineage>
</organism>
<dbReference type="Pfam" id="PF01523">
    <property type="entry name" value="PmbA_TldD_1st"/>
    <property type="match status" value="1"/>
</dbReference>
<dbReference type="InterPro" id="IPR045569">
    <property type="entry name" value="Metalloprtase-TldD/E_C"/>
</dbReference>
<dbReference type="PANTHER" id="PTHR43421:SF1">
    <property type="entry name" value="METALLOPROTEASE PMBA"/>
    <property type="match status" value="1"/>
</dbReference>
<sequence>MPTETRTNLRQLATDVLTRALRAGATDAEAVVYEGDEFSARVRLGQVETLKESGSRAVGLRVFLGQKTASTSSSDFSEDAIAHLVEGAITLAKVTSEDPFAGLPEPGEFGQLEGDLKLYFDDVNHLPPAERIEIAKRSEAAAMAFDTRIQNSGGADFDTGTSHKILTNSRGFTGEYRRSYCGFSVSPIAIDEKGGMQRNYWYSSSRTTSLLESPEEIGRIAAERTLRRLGARRVPTQKAPVVFSPEIARSIIGNIFDAANGDAIYRHATFFADMLGKQVAGENITVIDDGTMMLGGDIKIGGFGTSPFDGEGLPSRRTVLVQNGVLENYVNNTYTARKLNMKSTGNASRGLAGNPGIGSGNFYLEPGTQTPDEIIGGIRNGLYVTETMGFGVNMVTGDYSQGAAGMWIENGELAYPVEEITIAGNLKDMYRNIVAIGNDLVFRSAAAAPTIQIEGMTIAGS</sequence>
<comment type="caution">
    <text evidence="5">The sequence shown here is derived from an EMBL/GenBank/DDBJ whole genome shotgun (WGS) entry which is preliminary data.</text>
</comment>
<dbReference type="InterPro" id="IPR035068">
    <property type="entry name" value="TldD/PmbA_N"/>
</dbReference>
<comment type="similarity">
    <text evidence="1">Belongs to the peptidase U62 family.</text>
</comment>
<feature type="domain" description="Metalloprotease TldD/E C-terminal" evidence="3">
    <location>
        <begin position="236"/>
        <end position="460"/>
    </location>
</feature>
<dbReference type="Proteomes" id="UP000292958">
    <property type="component" value="Unassembled WGS sequence"/>
</dbReference>
<dbReference type="GO" id="GO:0006508">
    <property type="term" value="P:proteolysis"/>
    <property type="evidence" value="ECO:0007669"/>
    <property type="project" value="InterPro"/>
</dbReference>
<evidence type="ECO:0000259" key="2">
    <source>
        <dbReference type="Pfam" id="PF01523"/>
    </source>
</evidence>
<reference evidence="5 6" key="1">
    <citation type="submission" date="2019-02" db="EMBL/GenBank/DDBJ databases">
        <title>Genomic Encyclopedia of Archaeal and Bacterial Type Strains, Phase II (KMG-II): from individual species to whole genera.</title>
        <authorList>
            <person name="Goeker M."/>
        </authorList>
    </citation>
    <scope>NUCLEOTIDE SEQUENCE [LARGE SCALE GENOMIC DNA]</scope>
    <source>
        <strain evidence="5 6">DSM 18101</strain>
    </source>
</reference>
<dbReference type="GO" id="GO:0005829">
    <property type="term" value="C:cytosol"/>
    <property type="evidence" value="ECO:0007669"/>
    <property type="project" value="TreeGrafter"/>
</dbReference>
<dbReference type="InterPro" id="IPR047657">
    <property type="entry name" value="PmbA"/>
</dbReference>
<dbReference type="InterPro" id="IPR036059">
    <property type="entry name" value="TldD/PmbA_sf"/>
</dbReference>